<dbReference type="Pfam" id="PF13462">
    <property type="entry name" value="Thioredoxin_4"/>
    <property type="match status" value="1"/>
</dbReference>
<feature type="domain" description="Thioredoxin-like fold" evidence="2">
    <location>
        <begin position="36"/>
        <end position="218"/>
    </location>
</feature>
<dbReference type="AlphaFoldDB" id="A0A4V2DD51"/>
<evidence type="ECO:0000256" key="1">
    <source>
        <dbReference type="SAM" id="SignalP"/>
    </source>
</evidence>
<feature type="signal peptide" evidence="1">
    <location>
        <begin position="1"/>
        <end position="21"/>
    </location>
</feature>
<keyword evidence="4" id="KW-1185">Reference proteome</keyword>
<evidence type="ECO:0000313" key="4">
    <source>
        <dbReference type="Proteomes" id="UP000292085"/>
    </source>
</evidence>
<organism evidence="3 4">
    <name type="scientific">Sphingomonas populi</name>
    <dbReference type="NCBI Taxonomy" id="2484750"/>
    <lineage>
        <taxon>Bacteria</taxon>
        <taxon>Pseudomonadati</taxon>
        <taxon>Pseudomonadota</taxon>
        <taxon>Alphaproteobacteria</taxon>
        <taxon>Sphingomonadales</taxon>
        <taxon>Sphingomonadaceae</taxon>
        <taxon>Sphingomonas</taxon>
    </lineage>
</organism>
<dbReference type="OrthoDB" id="8478320at2"/>
<dbReference type="EMBL" id="SGIS01000021">
    <property type="protein sequence ID" value="RZF63768.1"/>
    <property type="molecule type" value="Genomic_DNA"/>
</dbReference>
<keyword evidence="1" id="KW-0732">Signal</keyword>
<dbReference type="Proteomes" id="UP000292085">
    <property type="component" value="Unassembled WGS sequence"/>
</dbReference>
<sequence>MKRWLAVVLLILGFSALPARAAPDWTTVATKAASGAFVIGNPKAKVKLVEYLSYTCPHCAAFSVESAATLKGKFVKSGSTSIEVRNAVRDRVDLAAAQLARCAGPAGFSGATEAIFAQQQDWLPRAFDYDQINAARLAGYPIGAQLKKIATGAGLDALMRGRGMSDAAFAACFTDEAGIAAIATLSDASWKAVHGTPSFVLNGKPYEYKSWPDLETALRAAGAH</sequence>
<evidence type="ECO:0000259" key="2">
    <source>
        <dbReference type="Pfam" id="PF13462"/>
    </source>
</evidence>
<reference evidence="3 4" key="1">
    <citation type="submission" date="2019-02" db="EMBL/GenBank/DDBJ databases">
        <authorList>
            <person name="Li Y."/>
        </authorList>
    </citation>
    <scope>NUCLEOTIDE SEQUENCE [LARGE SCALE GENOMIC DNA]</scope>
    <source>
        <strain evidence="3 4">3-7</strain>
    </source>
</reference>
<evidence type="ECO:0000313" key="3">
    <source>
        <dbReference type="EMBL" id="RZF63768.1"/>
    </source>
</evidence>
<gene>
    <name evidence="3" type="ORF">EWE75_14125</name>
</gene>
<accession>A0A4V2DD51</accession>
<dbReference type="InterPro" id="IPR012336">
    <property type="entry name" value="Thioredoxin-like_fold"/>
</dbReference>
<dbReference type="Gene3D" id="1.10.40.110">
    <property type="match status" value="1"/>
</dbReference>
<feature type="chain" id="PRO_5020526302" description="Thioredoxin-like fold domain-containing protein" evidence="1">
    <location>
        <begin position="22"/>
        <end position="224"/>
    </location>
</feature>
<comment type="caution">
    <text evidence="3">The sequence shown here is derived from an EMBL/GenBank/DDBJ whole genome shotgun (WGS) entry which is preliminary data.</text>
</comment>
<proteinExistence type="predicted"/>
<dbReference type="RefSeq" id="WP_130158574.1">
    <property type="nucleotide sequence ID" value="NZ_SGIS01000021.1"/>
</dbReference>
<dbReference type="InterPro" id="IPR036249">
    <property type="entry name" value="Thioredoxin-like_sf"/>
</dbReference>
<dbReference type="Gene3D" id="3.40.30.10">
    <property type="entry name" value="Glutaredoxin"/>
    <property type="match status" value="1"/>
</dbReference>
<name>A0A4V2DD51_9SPHN</name>
<dbReference type="SUPFAM" id="SSF52833">
    <property type="entry name" value="Thioredoxin-like"/>
    <property type="match status" value="1"/>
</dbReference>
<protein>
    <recommendedName>
        <fullName evidence="2">Thioredoxin-like fold domain-containing protein</fullName>
    </recommendedName>
</protein>